<keyword evidence="2" id="KW-0548">Nucleotidyltransferase</keyword>
<dbReference type="InterPro" id="IPR050385">
    <property type="entry name" value="Archaeal_FAD_synthase"/>
</dbReference>
<dbReference type="GO" id="GO:0016779">
    <property type="term" value="F:nucleotidyltransferase activity"/>
    <property type="evidence" value="ECO:0007669"/>
    <property type="project" value="UniProtKB-KW"/>
</dbReference>
<dbReference type="NCBIfam" id="TIGR00125">
    <property type="entry name" value="cyt_tran_rel"/>
    <property type="match status" value="1"/>
</dbReference>
<dbReference type="PANTHER" id="PTHR43793:SF1">
    <property type="entry name" value="FAD SYNTHASE"/>
    <property type="match status" value="1"/>
</dbReference>
<evidence type="ECO:0000256" key="1">
    <source>
        <dbReference type="ARBA" id="ARBA00022679"/>
    </source>
</evidence>
<dbReference type="KEGG" id="amuc:Pan181_25780"/>
<dbReference type="InterPro" id="IPR036554">
    <property type="entry name" value="GHMP_kinase_C_sf"/>
</dbReference>
<evidence type="ECO:0000256" key="2">
    <source>
        <dbReference type="ARBA" id="ARBA00022695"/>
    </source>
</evidence>
<dbReference type="EMBL" id="CP036278">
    <property type="protein sequence ID" value="QDU56369.1"/>
    <property type="molecule type" value="Genomic_DNA"/>
</dbReference>
<dbReference type="PANTHER" id="PTHR43793">
    <property type="entry name" value="FAD SYNTHASE"/>
    <property type="match status" value="1"/>
</dbReference>
<evidence type="ECO:0000313" key="5">
    <source>
        <dbReference type="Proteomes" id="UP000315750"/>
    </source>
</evidence>
<reference evidence="4 5" key="1">
    <citation type="submission" date="2019-02" db="EMBL/GenBank/DDBJ databases">
        <title>Deep-cultivation of Planctomycetes and their phenomic and genomic characterization uncovers novel biology.</title>
        <authorList>
            <person name="Wiegand S."/>
            <person name="Jogler M."/>
            <person name="Boedeker C."/>
            <person name="Pinto D."/>
            <person name="Vollmers J."/>
            <person name="Rivas-Marin E."/>
            <person name="Kohn T."/>
            <person name="Peeters S.H."/>
            <person name="Heuer A."/>
            <person name="Rast P."/>
            <person name="Oberbeckmann S."/>
            <person name="Bunk B."/>
            <person name="Jeske O."/>
            <person name="Meyerdierks A."/>
            <person name="Storesund J.E."/>
            <person name="Kallscheuer N."/>
            <person name="Luecker S."/>
            <person name="Lage O.M."/>
            <person name="Pohl T."/>
            <person name="Merkel B.J."/>
            <person name="Hornburger P."/>
            <person name="Mueller R.-W."/>
            <person name="Bruemmer F."/>
            <person name="Labrenz M."/>
            <person name="Spormann A.M."/>
            <person name="Op den Camp H."/>
            <person name="Overmann J."/>
            <person name="Amann R."/>
            <person name="Jetten M.S.M."/>
            <person name="Mascher T."/>
            <person name="Medema M.H."/>
            <person name="Devos D.P."/>
            <person name="Kaster A.-K."/>
            <person name="Ovreas L."/>
            <person name="Rohde M."/>
            <person name="Galperin M.Y."/>
            <person name="Jogler C."/>
        </authorList>
    </citation>
    <scope>NUCLEOTIDE SEQUENCE [LARGE SCALE GENOMIC DNA]</scope>
    <source>
        <strain evidence="4 5">Pan181</strain>
    </source>
</reference>
<sequence length="376" mass="41743">MPKKVLVSGCYDLLHAGHVAFFETAAKYGELHVCIGSDDNIRLLKGHAPKFSQDERLYIVQSISHVSHARVSSGSGMLDFEPDLRELKPDYFVVNEDGSTPAKRALCEELGVEFVELPRTPKEGLPARSSSGIKATLNLPYRLCLAGGWIDQPWVSEIAPGSAVVVQIEPTVDFSLRSGMATSTRQHWQKLAAMGTTTDDHGELARLLFGYENPPGTQYVAGSQDAIGLTHAGINRLDYDGEYWPHHIETCRSQEVCDWLEQSLAIVPLFERPDGYDPLRQRHLLPEIVRRLGNAGRRCYEAIVQQDIRAFGKSMTATHDAWRDLLPETTNPEIDSILNSYNNQGYGRITSGCGGGYIFVATEEDLPGSFRIKVRN</sequence>
<proteinExistence type="predicted"/>
<dbReference type="Proteomes" id="UP000315750">
    <property type="component" value="Chromosome"/>
</dbReference>
<dbReference type="OrthoDB" id="267979at2"/>
<keyword evidence="4" id="KW-0418">Kinase</keyword>
<gene>
    <name evidence="4" type="ORF">Pan181_25780</name>
</gene>
<protein>
    <submittedName>
        <fullName evidence="4">Bifunctional heptose 7-phosphate kinase/heptose 1-phosphate adenyltransferase</fullName>
    </submittedName>
</protein>
<dbReference type="GO" id="GO:0016301">
    <property type="term" value="F:kinase activity"/>
    <property type="evidence" value="ECO:0007669"/>
    <property type="project" value="UniProtKB-KW"/>
</dbReference>
<organism evidence="4 5">
    <name type="scientific">Aeoliella mucimassa</name>
    <dbReference type="NCBI Taxonomy" id="2527972"/>
    <lineage>
        <taxon>Bacteria</taxon>
        <taxon>Pseudomonadati</taxon>
        <taxon>Planctomycetota</taxon>
        <taxon>Planctomycetia</taxon>
        <taxon>Pirellulales</taxon>
        <taxon>Lacipirellulaceae</taxon>
        <taxon>Aeoliella</taxon>
    </lineage>
</organism>
<dbReference type="SUPFAM" id="SSF55060">
    <property type="entry name" value="GHMP Kinase, C-terminal domain"/>
    <property type="match status" value="1"/>
</dbReference>
<accession>A0A518ANR9</accession>
<dbReference type="InterPro" id="IPR004821">
    <property type="entry name" value="Cyt_trans-like"/>
</dbReference>
<dbReference type="Pfam" id="PF01467">
    <property type="entry name" value="CTP_transf_like"/>
    <property type="match status" value="1"/>
</dbReference>
<dbReference type="InterPro" id="IPR014729">
    <property type="entry name" value="Rossmann-like_a/b/a_fold"/>
</dbReference>
<dbReference type="Gene3D" id="3.30.230.120">
    <property type="match status" value="1"/>
</dbReference>
<dbReference type="AlphaFoldDB" id="A0A518ANR9"/>
<dbReference type="Gene3D" id="3.40.50.620">
    <property type="entry name" value="HUPs"/>
    <property type="match status" value="1"/>
</dbReference>
<dbReference type="SUPFAM" id="SSF52374">
    <property type="entry name" value="Nucleotidylyl transferase"/>
    <property type="match status" value="1"/>
</dbReference>
<evidence type="ECO:0000313" key="4">
    <source>
        <dbReference type="EMBL" id="QDU56369.1"/>
    </source>
</evidence>
<evidence type="ECO:0000259" key="3">
    <source>
        <dbReference type="Pfam" id="PF01467"/>
    </source>
</evidence>
<keyword evidence="1 4" id="KW-0808">Transferase</keyword>
<dbReference type="RefSeq" id="WP_145247124.1">
    <property type="nucleotide sequence ID" value="NZ_CP036278.1"/>
</dbReference>
<keyword evidence="5" id="KW-1185">Reference proteome</keyword>
<name>A0A518ANR9_9BACT</name>
<feature type="domain" description="Cytidyltransferase-like" evidence="3">
    <location>
        <begin position="7"/>
        <end position="115"/>
    </location>
</feature>